<evidence type="ECO:0000256" key="1">
    <source>
        <dbReference type="SAM" id="MobiDB-lite"/>
    </source>
</evidence>
<feature type="region of interest" description="Disordered" evidence="1">
    <location>
        <begin position="214"/>
        <end position="246"/>
    </location>
</feature>
<gene>
    <name evidence="2" type="ORF">CTEN210_05751</name>
</gene>
<sequence>MTIESYPYQLEPIHQSVGDEKQSALEMLNLVSSSIERAWMSSDKKKEKLAQIEALRMQIHAVDDCKLNMMMENSVSSKCVPGMGFFSQRSVRKEITQQLATALNVLQQQNMSIRSSIRSDECTAGDHIEITLMDDLSIADDENTLQSDTNVSIGPDVKALNDEDTDPLNTSFGSNETGISDGSDDVVVTTSCLTSEATGPLGVSITTWHRKKVANEESNLGEQKDKENEDGESTDEENLEAKENEKYNKSLEEISVSFGPSLTIRATTRTKSVRFADLKPTTEDNIQRARELLKNAKRAKMKRDSMCKFQPIEENKTEE</sequence>
<name>A0AAD3CR16_9STRA</name>
<feature type="compositionally biased region" description="Basic and acidic residues" evidence="1">
    <location>
        <begin position="302"/>
        <end position="319"/>
    </location>
</feature>
<keyword evidence="3" id="KW-1185">Reference proteome</keyword>
<protein>
    <submittedName>
        <fullName evidence="2">Uncharacterized protein</fullName>
    </submittedName>
</protein>
<dbReference type="Proteomes" id="UP001054902">
    <property type="component" value="Unassembled WGS sequence"/>
</dbReference>
<proteinExistence type="predicted"/>
<dbReference type="AlphaFoldDB" id="A0AAD3CR16"/>
<feature type="region of interest" description="Disordered" evidence="1">
    <location>
        <begin position="296"/>
        <end position="319"/>
    </location>
</feature>
<dbReference type="EMBL" id="BLLK01000038">
    <property type="protein sequence ID" value="GFH49275.1"/>
    <property type="molecule type" value="Genomic_DNA"/>
</dbReference>
<feature type="compositionally biased region" description="Acidic residues" evidence="1">
    <location>
        <begin position="228"/>
        <end position="238"/>
    </location>
</feature>
<organism evidence="2 3">
    <name type="scientific">Chaetoceros tenuissimus</name>
    <dbReference type="NCBI Taxonomy" id="426638"/>
    <lineage>
        <taxon>Eukaryota</taxon>
        <taxon>Sar</taxon>
        <taxon>Stramenopiles</taxon>
        <taxon>Ochrophyta</taxon>
        <taxon>Bacillariophyta</taxon>
        <taxon>Coscinodiscophyceae</taxon>
        <taxon>Chaetocerotophycidae</taxon>
        <taxon>Chaetocerotales</taxon>
        <taxon>Chaetocerotaceae</taxon>
        <taxon>Chaetoceros</taxon>
    </lineage>
</organism>
<comment type="caution">
    <text evidence="2">The sequence shown here is derived from an EMBL/GenBank/DDBJ whole genome shotgun (WGS) entry which is preliminary data.</text>
</comment>
<evidence type="ECO:0000313" key="3">
    <source>
        <dbReference type="Proteomes" id="UP001054902"/>
    </source>
</evidence>
<accession>A0AAD3CR16</accession>
<evidence type="ECO:0000313" key="2">
    <source>
        <dbReference type="EMBL" id="GFH49275.1"/>
    </source>
</evidence>
<reference evidence="2 3" key="1">
    <citation type="journal article" date="2021" name="Sci. Rep.">
        <title>The genome of the diatom Chaetoceros tenuissimus carries an ancient integrated fragment of an extant virus.</title>
        <authorList>
            <person name="Hongo Y."/>
            <person name="Kimura K."/>
            <person name="Takaki Y."/>
            <person name="Yoshida Y."/>
            <person name="Baba S."/>
            <person name="Kobayashi G."/>
            <person name="Nagasaki K."/>
            <person name="Hano T."/>
            <person name="Tomaru Y."/>
        </authorList>
    </citation>
    <scope>NUCLEOTIDE SEQUENCE [LARGE SCALE GENOMIC DNA]</scope>
    <source>
        <strain evidence="2 3">NIES-3715</strain>
    </source>
</reference>